<name>A0A9N9TIS2_PHYSR</name>
<evidence type="ECO:0000313" key="2">
    <source>
        <dbReference type="EMBL" id="CAG9857080.1"/>
    </source>
</evidence>
<dbReference type="AlphaFoldDB" id="A0A9N9TIS2"/>
<evidence type="ECO:0000256" key="1">
    <source>
        <dbReference type="SAM" id="SignalP"/>
    </source>
</evidence>
<sequence length="161" mass="17952">MFCARYLISILFVTACVYSTKQGDLSSGKDVEVTINNNTEDVSKSNGKKETVDIGPTDSLHRNESFMPIPPIHLPLLNLPLLVHLPLLNLPLLVHLPLLNLPLLVHLPLLIHLPLLNLTLPRLIPILPLQLIQHQFQVLRRNLLPTRNLLGSSMVPVSWGA</sequence>
<dbReference type="EMBL" id="OU900106">
    <property type="protein sequence ID" value="CAG9857080.1"/>
    <property type="molecule type" value="Genomic_DNA"/>
</dbReference>
<dbReference type="PROSITE" id="PS51257">
    <property type="entry name" value="PROKAR_LIPOPROTEIN"/>
    <property type="match status" value="1"/>
</dbReference>
<proteinExistence type="predicted"/>
<reference evidence="2" key="1">
    <citation type="submission" date="2022-01" db="EMBL/GenBank/DDBJ databases">
        <authorList>
            <person name="King R."/>
        </authorList>
    </citation>
    <scope>NUCLEOTIDE SEQUENCE</scope>
</reference>
<gene>
    <name evidence="2" type="ORF">PHYEVI_LOCUS3491</name>
</gene>
<protein>
    <submittedName>
        <fullName evidence="2">Uncharacterized protein</fullName>
    </submittedName>
</protein>
<accession>A0A9N9TIS2</accession>
<dbReference type="Proteomes" id="UP001153712">
    <property type="component" value="Chromosome 13"/>
</dbReference>
<keyword evidence="3" id="KW-1185">Reference proteome</keyword>
<organism evidence="2 3">
    <name type="scientific">Phyllotreta striolata</name>
    <name type="common">Striped flea beetle</name>
    <name type="synonym">Crioceris striolata</name>
    <dbReference type="NCBI Taxonomy" id="444603"/>
    <lineage>
        <taxon>Eukaryota</taxon>
        <taxon>Metazoa</taxon>
        <taxon>Ecdysozoa</taxon>
        <taxon>Arthropoda</taxon>
        <taxon>Hexapoda</taxon>
        <taxon>Insecta</taxon>
        <taxon>Pterygota</taxon>
        <taxon>Neoptera</taxon>
        <taxon>Endopterygota</taxon>
        <taxon>Coleoptera</taxon>
        <taxon>Polyphaga</taxon>
        <taxon>Cucujiformia</taxon>
        <taxon>Chrysomeloidea</taxon>
        <taxon>Chrysomelidae</taxon>
        <taxon>Galerucinae</taxon>
        <taxon>Alticini</taxon>
        <taxon>Phyllotreta</taxon>
    </lineage>
</organism>
<feature type="signal peptide" evidence="1">
    <location>
        <begin position="1"/>
        <end position="19"/>
    </location>
</feature>
<feature type="chain" id="PRO_5040169395" evidence="1">
    <location>
        <begin position="20"/>
        <end position="161"/>
    </location>
</feature>
<evidence type="ECO:0000313" key="3">
    <source>
        <dbReference type="Proteomes" id="UP001153712"/>
    </source>
</evidence>
<keyword evidence="1" id="KW-0732">Signal</keyword>